<proteinExistence type="predicted"/>
<gene>
    <name evidence="1" type="ORF">E3U55_12450</name>
</gene>
<dbReference type="EMBL" id="SOPW01000014">
    <property type="protein sequence ID" value="TFB15056.1"/>
    <property type="molecule type" value="Genomic_DNA"/>
</dbReference>
<dbReference type="RefSeq" id="WP_134340799.1">
    <property type="nucleotide sequence ID" value="NZ_SOPW01000014.1"/>
</dbReference>
<reference evidence="1 2" key="1">
    <citation type="submission" date="2019-03" db="EMBL/GenBank/DDBJ databases">
        <authorList>
            <person name="He R.-H."/>
        </authorList>
    </citation>
    <scope>NUCLEOTIDE SEQUENCE [LARGE SCALE GENOMIC DNA]</scope>
    <source>
        <strain evidence="2">SH 714</strain>
    </source>
</reference>
<evidence type="ECO:0000313" key="2">
    <source>
        <dbReference type="Proteomes" id="UP000297975"/>
    </source>
</evidence>
<organism evidence="1 2">
    <name type="scientific">Filobacillus milosensis</name>
    <dbReference type="NCBI Taxonomy" id="94137"/>
    <lineage>
        <taxon>Bacteria</taxon>
        <taxon>Bacillati</taxon>
        <taxon>Bacillota</taxon>
        <taxon>Bacilli</taxon>
        <taxon>Bacillales</taxon>
        <taxon>Bacillaceae</taxon>
        <taxon>Filobacillus</taxon>
    </lineage>
</organism>
<name>A0A4Y8IH96_9BACI</name>
<sequence length="96" mass="11568">MGYILPVDFHQYNQYQRREVSNRRQSDLALERVFRTELNELKRKFNSEDQEELEQEARKTYSPAKVYQPDDTKFMNKNHKQLAEITGKGQHFSETI</sequence>
<dbReference type="OrthoDB" id="2706316at2"/>
<comment type="caution">
    <text evidence="1">The sequence shown here is derived from an EMBL/GenBank/DDBJ whole genome shotgun (WGS) entry which is preliminary data.</text>
</comment>
<dbReference type="Proteomes" id="UP000297975">
    <property type="component" value="Unassembled WGS sequence"/>
</dbReference>
<evidence type="ECO:0000313" key="1">
    <source>
        <dbReference type="EMBL" id="TFB15056.1"/>
    </source>
</evidence>
<protein>
    <submittedName>
        <fullName evidence="1">Uncharacterized protein</fullName>
    </submittedName>
</protein>
<dbReference type="AlphaFoldDB" id="A0A4Y8IH96"/>
<keyword evidence="2" id="KW-1185">Reference proteome</keyword>
<accession>A0A4Y8IH96</accession>